<reference evidence="1 2" key="1">
    <citation type="journal article" date="2022" name="Res Sq">
        <title>Evolution of multicellular longitudinally dividing oral cavity symbionts (Neisseriaceae).</title>
        <authorList>
            <person name="Nyongesa S."/>
            <person name="Weber P."/>
            <person name="Bernet E."/>
            <person name="Pullido F."/>
            <person name="Nieckarz M."/>
            <person name="Delaby M."/>
            <person name="Nieves C."/>
            <person name="Viehboeck T."/>
            <person name="Krause N."/>
            <person name="Rivera-Millot A."/>
            <person name="Nakamura A."/>
            <person name="Vischer N."/>
            <person name="VanNieuwenhze M."/>
            <person name="Brun Y."/>
            <person name="Cava F."/>
            <person name="Bulgheresi S."/>
            <person name="Veyrier F."/>
        </authorList>
    </citation>
    <scope>NUCLEOTIDE SEQUENCE [LARGE SCALE GENOMIC DNA]</scope>
    <source>
        <strain evidence="1 2">SN4</strain>
    </source>
</reference>
<keyword evidence="2" id="KW-1185">Reference proteome</keyword>
<protein>
    <recommendedName>
        <fullName evidence="3">DUF4238 domain-containing protein</fullName>
    </recommendedName>
</protein>
<name>A0ABY4DZ77_9NEIS</name>
<evidence type="ECO:0000313" key="2">
    <source>
        <dbReference type="Proteomes" id="UP000832011"/>
    </source>
</evidence>
<gene>
    <name evidence="1" type="ORF">LVJ82_15405</name>
</gene>
<accession>A0ABY4DZ77</accession>
<evidence type="ECO:0008006" key="3">
    <source>
        <dbReference type="Google" id="ProtNLM"/>
    </source>
</evidence>
<dbReference type="Proteomes" id="UP000832011">
    <property type="component" value="Chromosome"/>
</dbReference>
<evidence type="ECO:0000313" key="1">
    <source>
        <dbReference type="EMBL" id="UOO88825.1"/>
    </source>
</evidence>
<proteinExistence type="predicted"/>
<dbReference type="EMBL" id="CP091511">
    <property type="protein sequence ID" value="UOO88825.1"/>
    <property type="molecule type" value="Genomic_DNA"/>
</dbReference>
<sequence length="333" mass="37979">MGTVHLCELPPQIPTRAVLHPNTARNHHYIAQTEQRLYAFNPEVNANNQNVYRHAKAAQWVHGSRGQSVNIDHNLSAQDLYTLAELRDGQQYNLEPWCVRYEGRYEVDAEALRSLSVGTQVLPETVVRVLKLKWLSLLRNPYNAQHFMLRHLSAAWQHGLAQFAQELQPHLHERDDRARFRLAKQFGFTDSAYVSWLSFLYALLSDAVAQPSWLERLTDLLIRHPAVRIELFQDREHAYHTVFADTGFALQAAATGLSIGFGTDSHHWLICHIPEAHWQNLAQCLCEPAPAVGEQSLHVFAADASQAQLFNELMYKNAEQYVYAQVEAGARIT</sequence>
<dbReference type="RefSeq" id="WP_058357487.1">
    <property type="nucleotide sequence ID" value="NZ_CABKVG010000010.1"/>
</dbReference>
<organism evidence="1 2">
    <name type="scientific">Vitreoscilla massiliensis</name>
    <dbReference type="NCBI Taxonomy" id="1689272"/>
    <lineage>
        <taxon>Bacteria</taxon>
        <taxon>Pseudomonadati</taxon>
        <taxon>Pseudomonadota</taxon>
        <taxon>Betaproteobacteria</taxon>
        <taxon>Neisseriales</taxon>
        <taxon>Neisseriaceae</taxon>
        <taxon>Vitreoscilla</taxon>
    </lineage>
</organism>